<sequence length="53" mass="5557">MSNRPEHSFKMRHPYRRRLIAAAALALAAAGIGAGLADSADAGPGRINTEQTP</sequence>
<feature type="chain" id="PRO_5039594586" evidence="1">
    <location>
        <begin position="35"/>
        <end position="53"/>
    </location>
</feature>
<evidence type="ECO:0000313" key="3">
    <source>
        <dbReference type="Proteomes" id="UP000198662"/>
    </source>
</evidence>
<reference evidence="3" key="1">
    <citation type="submission" date="2016-10" db="EMBL/GenBank/DDBJ databases">
        <authorList>
            <person name="Varghese N."/>
            <person name="Submissions S."/>
        </authorList>
    </citation>
    <scope>NUCLEOTIDE SEQUENCE [LARGE SCALE GENOMIC DNA]</scope>
    <source>
        <strain evidence="3">CGMCC 4.3147</strain>
    </source>
</reference>
<dbReference type="RefSeq" id="WP_176953252.1">
    <property type="nucleotide sequence ID" value="NZ_FNGF01000002.1"/>
</dbReference>
<name>A0A1G9FKR5_9ACTN</name>
<feature type="signal peptide" evidence="1">
    <location>
        <begin position="1"/>
        <end position="34"/>
    </location>
</feature>
<proteinExistence type="predicted"/>
<protein>
    <submittedName>
        <fullName evidence="2">Uncharacterized protein</fullName>
    </submittedName>
</protein>
<dbReference type="EMBL" id="FNGF01000002">
    <property type="protein sequence ID" value="SDK88942.1"/>
    <property type="molecule type" value="Genomic_DNA"/>
</dbReference>
<keyword evidence="3" id="KW-1185">Reference proteome</keyword>
<evidence type="ECO:0000256" key="1">
    <source>
        <dbReference type="SAM" id="SignalP"/>
    </source>
</evidence>
<evidence type="ECO:0000313" key="2">
    <source>
        <dbReference type="EMBL" id="SDK88942.1"/>
    </source>
</evidence>
<keyword evidence="1" id="KW-0732">Signal</keyword>
<accession>A0A1G9FKR5</accession>
<dbReference type="AlphaFoldDB" id="A0A1G9FKR5"/>
<organism evidence="2 3">
    <name type="scientific">Glycomyces sambucus</name>
    <dbReference type="NCBI Taxonomy" id="380244"/>
    <lineage>
        <taxon>Bacteria</taxon>
        <taxon>Bacillati</taxon>
        <taxon>Actinomycetota</taxon>
        <taxon>Actinomycetes</taxon>
        <taxon>Glycomycetales</taxon>
        <taxon>Glycomycetaceae</taxon>
        <taxon>Glycomyces</taxon>
    </lineage>
</organism>
<dbReference type="InterPro" id="IPR006311">
    <property type="entry name" value="TAT_signal"/>
</dbReference>
<dbReference type="PROSITE" id="PS51318">
    <property type="entry name" value="TAT"/>
    <property type="match status" value="1"/>
</dbReference>
<gene>
    <name evidence="2" type="ORF">SAMN05216298_1863</name>
</gene>
<dbReference type="Proteomes" id="UP000198662">
    <property type="component" value="Unassembled WGS sequence"/>
</dbReference>